<evidence type="ECO:0008006" key="4">
    <source>
        <dbReference type="Google" id="ProtNLM"/>
    </source>
</evidence>
<organism evidence="2 3">
    <name type="scientific">Faecalicatena faecalis</name>
    <dbReference type="NCBI Taxonomy" id="2726362"/>
    <lineage>
        <taxon>Bacteria</taxon>
        <taxon>Bacillati</taxon>
        <taxon>Bacillota</taxon>
        <taxon>Clostridia</taxon>
        <taxon>Lachnospirales</taxon>
        <taxon>Lachnospiraceae</taxon>
        <taxon>Faecalicatena</taxon>
    </lineage>
</organism>
<gene>
    <name evidence="2" type="ORF">HGO97_019225</name>
</gene>
<sequence length="516" mass="59378">MSSKIGALQTEKIKSEKFKFKPSAYGKFFFWACTFLFLFIFFTEIHPLVIYDSDDWSNISYVRQAYPLWKDWNPCRVFPETFLPFIAYIAAFLVKPLVHDYLLSMTLTFGFVISAAIFIYLILFWKWIKVKFKATDTQAIVCTLAFLLFHFSILKNGWAGNSYLFFSENVTCYFYYVLPNLMNAGIVLWFMAGPTDLNTTWNNGNLLKKGCLILLIYLSILSNLFPTIILISYIGYNFLLAFISFIKKRQKTVWEFIKENLFSIVCIGFWLISLVYEAAGERSASIASSSIQIKETLNILFAYLYQLNRMTCRIFILAVGIAIVTWIRSKNKREIDKYYRDTVIETLICTVVVTIFLVLLCGVSGSGYLSRTDVSFGIFFYGFLFVMGSFIYVLQEHPKTTLAVPLILYIVLMDILVGEQIFRESNMGSLNSKVCISVSQDLIDQMVKADQEGKTEMTLYVPVGNGKTDDNWPHAKYMGYSVSRTLCRHGIISQIIDVDVEPAPEMNEKYHIVYSK</sequence>
<feature type="transmembrane region" description="Helical" evidence="1">
    <location>
        <begin position="401"/>
        <end position="422"/>
    </location>
</feature>
<feature type="transmembrane region" description="Helical" evidence="1">
    <location>
        <begin position="374"/>
        <end position="394"/>
    </location>
</feature>
<keyword evidence="3" id="KW-1185">Reference proteome</keyword>
<accession>A0ABS6D8K1</accession>
<name>A0ABS6D8K1_9FIRM</name>
<feature type="transmembrane region" description="Helical" evidence="1">
    <location>
        <begin position="347"/>
        <end position="368"/>
    </location>
</feature>
<feature type="transmembrane region" description="Helical" evidence="1">
    <location>
        <begin position="77"/>
        <end position="94"/>
    </location>
</feature>
<feature type="transmembrane region" description="Helical" evidence="1">
    <location>
        <begin position="212"/>
        <end position="239"/>
    </location>
</feature>
<keyword evidence="1" id="KW-1133">Transmembrane helix</keyword>
<dbReference type="RefSeq" id="WP_216244501.1">
    <property type="nucleotide sequence ID" value="NZ_JABACJ020000025.1"/>
</dbReference>
<dbReference type="EMBL" id="JABACJ020000025">
    <property type="protein sequence ID" value="MBU3877938.1"/>
    <property type="molecule type" value="Genomic_DNA"/>
</dbReference>
<comment type="caution">
    <text evidence="2">The sequence shown here is derived from an EMBL/GenBank/DDBJ whole genome shotgun (WGS) entry which is preliminary data.</text>
</comment>
<dbReference type="Proteomes" id="UP000723714">
    <property type="component" value="Unassembled WGS sequence"/>
</dbReference>
<evidence type="ECO:0000256" key="1">
    <source>
        <dbReference type="SAM" id="Phobius"/>
    </source>
</evidence>
<keyword evidence="1" id="KW-0812">Transmembrane</keyword>
<feature type="transmembrane region" description="Helical" evidence="1">
    <location>
        <begin position="28"/>
        <end position="51"/>
    </location>
</feature>
<protein>
    <recommendedName>
        <fullName evidence="4">Glucosyltransferase GtrII-like protein</fullName>
    </recommendedName>
</protein>
<feature type="transmembrane region" description="Helical" evidence="1">
    <location>
        <begin position="137"/>
        <end position="158"/>
    </location>
</feature>
<reference evidence="2 3" key="1">
    <citation type="submission" date="2021-06" db="EMBL/GenBank/DDBJ databases">
        <title>Faecalicatena sp. nov. isolated from porcine feces.</title>
        <authorList>
            <person name="Oh B.S."/>
            <person name="Lee J.H."/>
        </authorList>
    </citation>
    <scope>NUCLEOTIDE SEQUENCE [LARGE SCALE GENOMIC DNA]</scope>
    <source>
        <strain evidence="2 3">AGMB00832</strain>
    </source>
</reference>
<proteinExistence type="predicted"/>
<evidence type="ECO:0000313" key="2">
    <source>
        <dbReference type="EMBL" id="MBU3877938.1"/>
    </source>
</evidence>
<keyword evidence="1" id="KW-0472">Membrane</keyword>
<feature type="transmembrane region" description="Helical" evidence="1">
    <location>
        <begin position="101"/>
        <end position="125"/>
    </location>
</feature>
<evidence type="ECO:0000313" key="3">
    <source>
        <dbReference type="Proteomes" id="UP000723714"/>
    </source>
</evidence>
<feature type="transmembrane region" description="Helical" evidence="1">
    <location>
        <begin position="170"/>
        <end position="192"/>
    </location>
</feature>
<feature type="transmembrane region" description="Helical" evidence="1">
    <location>
        <begin position="260"/>
        <end position="279"/>
    </location>
</feature>
<feature type="transmembrane region" description="Helical" evidence="1">
    <location>
        <begin position="307"/>
        <end position="327"/>
    </location>
</feature>